<reference evidence="2 3" key="1">
    <citation type="submission" date="2019-12" db="EMBL/GenBank/DDBJ databases">
        <title>Halocatena pleomorpha gen. nov. sp. nov., an extremely halophilic archaeon of family Halobacteriaceae isolated from saltpan soil.</title>
        <authorList>
            <person name="Pal Y."/>
            <person name="Verma A."/>
            <person name="Krishnamurthi S."/>
            <person name="Kumar P."/>
        </authorList>
    </citation>
    <scope>NUCLEOTIDE SEQUENCE [LARGE SCALE GENOMIC DNA]</scope>
    <source>
        <strain evidence="2 3">JCM 16495</strain>
    </source>
</reference>
<comment type="caution">
    <text evidence="2">The sequence shown here is derived from an EMBL/GenBank/DDBJ whole genome shotgun (WGS) entry which is preliminary data.</text>
</comment>
<accession>A0A6B0GQW4</accession>
<sequence>MTRLFEYTPSVRRGVGAVGAAGRVLLAATALFAAMSLYGWRRGMVGQALNIGLLAAAFFCTFLLLLLVRGWVGPWLLHRVRMTADER</sequence>
<feature type="transmembrane region" description="Helical" evidence="1">
    <location>
        <begin position="52"/>
        <end position="72"/>
    </location>
</feature>
<evidence type="ECO:0000313" key="2">
    <source>
        <dbReference type="EMBL" id="MWG35053.1"/>
    </source>
</evidence>
<proteinExistence type="predicted"/>
<keyword evidence="1" id="KW-0812">Transmembrane</keyword>
<protein>
    <submittedName>
        <fullName evidence="2">Uncharacterized protein</fullName>
    </submittedName>
</protein>
<organism evidence="2 3">
    <name type="scientific">Halomarina oriensis</name>
    <dbReference type="NCBI Taxonomy" id="671145"/>
    <lineage>
        <taxon>Archaea</taxon>
        <taxon>Methanobacteriati</taxon>
        <taxon>Methanobacteriota</taxon>
        <taxon>Stenosarchaea group</taxon>
        <taxon>Halobacteria</taxon>
        <taxon>Halobacteriales</taxon>
        <taxon>Natronomonadaceae</taxon>
        <taxon>Halomarina</taxon>
    </lineage>
</organism>
<dbReference type="RefSeq" id="WP_158204743.1">
    <property type="nucleotide sequence ID" value="NZ_WSZK01000017.1"/>
</dbReference>
<keyword evidence="1" id="KW-1133">Transmembrane helix</keyword>
<dbReference type="EMBL" id="WSZK01000017">
    <property type="protein sequence ID" value="MWG35053.1"/>
    <property type="molecule type" value="Genomic_DNA"/>
</dbReference>
<gene>
    <name evidence="2" type="ORF">GQS65_11240</name>
</gene>
<keyword evidence="3" id="KW-1185">Reference proteome</keyword>
<evidence type="ECO:0000313" key="3">
    <source>
        <dbReference type="Proteomes" id="UP000451471"/>
    </source>
</evidence>
<dbReference type="Proteomes" id="UP000451471">
    <property type="component" value="Unassembled WGS sequence"/>
</dbReference>
<keyword evidence="1" id="KW-0472">Membrane</keyword>
<name>A0A6B0GQW4_9EURY</name>
<dbReference type="AlphaFoldDB" id="A0A6B0GQW4"/>
<feature type="transmembrane region" description="Helical" evidence="1">
    <location>
        <begin position="20"/>
        <end position="40"/>
    </location>
</feature>
<evidence type="ECO:0000256" key="1">
    <source>
        <dbReference type="SAM" id="Phobius"/>
    </source>
</evidence>